<sequence>MKSIYSFLLHILLLLSVSCQSDITKEIPALVDQNPLKEDQSVKFPNHWIKQSGIDELNGVDLYKSNTTVGVKKTNMYVMVIDPAKVEMKPILSSAIYGKRVSAYYNDEPGTVYAAVNGGYFWDGTSLSVVRYNAEILSDNIRAIYQTYNGQNTAYYPTRAAFGIDINNKPTVGWVYSIQNKGPLYIYPQPSSNAAGTIPQPMPTASFPTGGTLWDAHSAIGGSPMLVKDGAIRLTDKEEMISVDNTSSRPRTAIGYLENGLVLVFVAEGGNTTESVPGLTLLEVANQMMDLGCKGAINLDGGGSSTLYVNNKHTIKPSDPSGERTVKSALVFKKK</sequence>
<protein>
    <submittedName>
        <fullName evidence="3">Phosphodiester glycosidase family protein</fullName>
    </submittedName>
</protein>
<dbReference type="PROSITE" id="PS51257">
    <property type="entry name" value="PROKAR_LIPOPROTEIN"/>
    <property type="match status" value="1"/>
</dbReference>
<keyword evidence="3" id="KW-0378">Hydrolase</keyword>
<reference evidence="3 4" key="1">
    <citation type="submission" date="2019-04" db="EMBL/GenBank/DDBJ databases">
        <title>Sphingobacterium olei sp. nov., isolated from oil-contaminated soil.</title>
        <authorList>
            <person name="Liu B."/>
        </authorList>
    </citation>
    <scope>NUCLEOTIDE SEQUENCE [LARGE SCALE GENOMIC DNA]</scope>
    <source>
        <strain evidence="3 4">HAL-9</strain>
    </source>
</reference>
<proteinExistence type="predicted"/>
<gene>
    <name evidence="3" type="ORF">FAZ15_05260</name>
</gene>
<dbReference type="InterPro" id="IPR018711">
    <property type="entry name" value="NAGPA"/>
</dbReference>
<dbReference type="RefSeq" id="WP_136900274.1">
    <property type="nucleotide sequence ID" value="NZ_SUME01000002.1"/>
</dbReference>
<dbReference type="GO" id="GO:0016798">
    <property type="term" value="F:hydrolase activity, acting on glycosyl bonds"/>
    <property type="evidence" value="ECO:0007669"/>
    <property type="project" value="UniProtKB-KW"/>
</dbReference>
<comment type="caution">
    <text evidence="3">The sequence shown here is derived from an EMBL/GenBank/DDBJ whole genome shotgun (WGS) entry which is preliminary data.</text>
</comment>
<dbReference type="AlphaFoldDB" id="A0A4U0P3I5"/>
<dbReference type="PANTHER" id="PTHR40446">
    <property type="entry name" value="N-ACETYLGLUCOSAMINE-1-PHOSPHODIESTER ALPHA-N-ACETYLGLUCOSAMINIDASE"/>
    <property type="match status" value="1"/>
</dbReference>
<name>A0A4U0P3I5_9SPHI</name>
<dbReference type="OrthoDB" id="9809781at2"/>
<keyword evidence="3" id="KW-0326">Glycosidase</keyword>
<evidence type="ECO:0000256" key="1">
    <source>
        <dbReference type="SAM" id="SignalP"/>
    </source>
</evidence>
<dbReference type="Proteomes" id="UP000306808">
    <property type="component" value="Unassembled WGS sequence"/>
</dbReference>
<dbReference type="Pfam" id="PF09992">
    <property type="entry name" value="NAGPA"/>
    <property type="match status" value="1"/>
</dbReference>
<dbReference type="EMBL" id="SUME01000002">
    <property type="protein sequence ID" value="TJZ61926.1"/>
    <property type="molecule type" value="Genomic_DNA"/>
</dbReference>
<feature type="domain" description="Phosphodiester glycosidase" evidence="2">
    <location>
        <begin position="112"/>
        <end position="332"/>
    </location>
</feature>
<keyword evidence="1" id="KW-0732">Signal</keyword>
<evidence type="ECO:0000313" key="4">
    <source>
        <dbReference type="Proteomes" id="UP000306808"/>
    </source>
</evidence>
<accession>A0A4U0P3I5</accession>
<keyword evidence="4" id="KW-1185">Reference proteome</keyword>
<organism evidence="3 4">
    <name type="scientific">Sphingobacterium olei</name>
    <dbReference type="NCBI Taxonomy" id="2571155"/>
    <lineage>
        <taxon>Bacteria</taxon>
        <taxon>Pseudomonadati</taxon>
        <taxon>Bacteroidota</taxon>
        <taxon>Sphingobacteriia</taxon>
        <taxon>Sphingobacteriales</taxon>
        <taxon>Sphingobacteriaceae</taxon>
        <taxon>Sphingobacterium</taxon>
    </lineage>
</organism>
<evidence type="ECO:0000259" key="2">
    <source>
        <dbReference type="Pfam" id="PF09992"/>
    </source>
</evidence>
<dbReference type="PANTHER" id="PTHR40446:SF2">
    <property type="entry name" value="N-ACETYLGLUCOSAMINE-1-PHOSPHODIESTER ALPHA-N-ACETYLGLUCOSAMINIDASE"/>
    <property type="match status" value="1"/>
</dbReference>
<evidence type="ECO:0000313" key="3">
    <source>
        <dbReference type="EMBL" id="TJZ61926.1"/>
    </source>
</evidence>
<feature type="chain" id="PRO_5020588805" evidence="1">
    <location>
        <begin position="22"/>
        <end position="335"/>
    </location>
</feature>
<feature type="signal peptide" evidence="1">
    <location>
        <begin position="1"/>
        <end position="21"/>
    </location>
</feature>